<feature type="region of interest" description="Disordered" evidence="3">
    <location>
        <begin position="73"/>
        <end position="92"/>
    </location>
</feature>
<name>G5AGN5_PHYSP</name>
<dbReference type="GO" id="GO:0140662">
    <property type="term" value="F:ATP-dependent protein folding chaperone"/>
    <property type="evidence" value="ECO:0007669"/>
    <property type="project" value="InterPro"/>
</dbReference>
<accession>G5AGN5</accession>
<dbReference type="RefSeq" id="XP_009539236.1">
    <property type="nucleotide sequence ID" value="XM_009540941.1"/>
</dbReference>
<dbReference type="AlphaFoldDB" id="G5AGN5"/>
<organism evidence="4 5">
    <name type="scientific">Phytophthora sojae (strain P6497)</name>
    <name type="common">Soybean stem and root rot agent</name>
    <name type="synonym">Phytophthora megasperma f. sp. glycines</name>
    <dbReference type="NCBI Taxonomy" id="1094619"/>
    <lineage>
        <taxon>Eukaryota</taxon>
        <taxon>Sar</taxon>
        <taxon>Stramenopiles</taxon>
        <taxon>Oomycota</taxon>
        <taxon>Peronosporomycetes</taxon>
        <taxon>Peronosporales</taxon>
        <taxon>Peronosporaceae</taxon>
        <taxon>Phytophthora</taxon>
    </lineage>
</organism>
<keyword evidence="1" id="KW-0547">Nucleotide-binding</keyword>
<evidence type="ECO:0000256" key="1">
    <source>
        <dbReference type="ARBA" id="ARBA00022741"/>
    </source>
</evidence>
<dbReference type="InterPro" id="IPR013126">
    <property type="entry name" value="Hsp_70_fam"/>
</dbReference>
<evidence type="ECO:0000313" key="4">
    <source>
        <dbReference type="EMBL" id="EGZ05315.1"/>
    </source>
</evidence>
<feature type="region of interest" description="Disordered" evidence="3">
    <location>
        <begin position="48"/>
        <end position="67"/>
    </location>
</feature>
<dbReference type="EMBL" id="JH159167">
    <property type="protein sequence ID" value="EGZ05315.1"/>
    <property type="molecule type" value="Genomic_DNA"/>
</dbReference>
<dbReference type="Gene3D" id="3.30.420.40">
    <property type="match status" value="2"/>
</dbReference>
<evidence type="ECO:0000313" key="5">
    <source>
        <dbReference type="Proteomes" id="UP000002640"/>
    </source>
</evidence>
<gene>
    <name evidence="4" type="ORF">PHYSODRAFT_259740</name>
</gene>
<dbReference type="GeneID" id="20639113"/>
<dbReference type="Pfam" id="PF00012">
    <property type="entry name" value="HSP70"/>
    <property type="match status" value="1"/>
</dbReference>
<dbReference type="KEGG" id="psoj:PHYSODRAFT_259740"/>
<dbReference type="GO" id="GO:0005524">
    <property type="term" value="F:ATP binding"/>
    <property type="evidence" value="ECO:0007669"/>
    <property type="project" value="UniProtKB-KW"/>
</dbReference>
<dbReference type="Proteomes" id="UP000002640">
    <property type="component" value="Unassembled WGS sequence"/>
</dbReference>
<dbReference type="InParanoid" id="G5AGN5"/>
<evidence type="ECO:0000256" key="3">
    <source>
        <dbReference type="SAM" id="MobiDB-lite"/>
    </source>
</evidence>
<protein>
    <submittedName>
        <fullName evidence="4">Uncharacterized protein</fullName>
    </submittedName>
</protein>
<keyword evidence="2" id="KW-0067">ATP-binding</keyword>
<proteinExistence type="predicted"/>
<reference evidence="4 5" key="1">
    <citation type="journal article" date="2006" name="Science">
        <title>Phytophthora genome sequences uncover evolutionary origins and mechanisms of pathogenesis.</title>
        <authorList>
            <person name="Tyler B.M."/>
            <person name="Tripathy S."/>
            <person name="Zhang X."/>
            <person name="Dehal P."/>
            <person name="Jiang R.H."/>
            <person name="Aerts A."/>
            <person name="Arredondo F.D."/>
            <person name="Baxter L."/>
            <person name="Bensasson D."/>
            <person name="Beynon J.L."/>
            <person name="Chapman J."/>
            <person name="Damasceno C.M."/>
            <person name="Dorrance A.E."/>
            <person name="Dou D."/>
            <person name="Dickerman A.W."/>
            <person name="Dubchak I.L."/>
            <person name="Garbelotto M."/>
            <person name="Gijzen M."/>
            <person name="Gordon S.G."/>
            <person name="Govers F."/>
            <person name="Grunwald N.J."/>
            <person name="Huang W."/>
            <person name="Ivors K.L."/>
            <person name="Jones R.W."/>
            <person name="Kamoun S."/>
            <person name="Krampis K."/>
            <person name="Lamour K.H."/>
            <person name="Lee M.K."/>
            <person name="McDonald W.H."/>
            <person name="Medina M."/>
            <person name="Meijer H.J."/>
            <person name="Nordberg E.K."/>
            <person name="Maclean D.J."/>
            <person name="Ospina-Giraldo M.D."/>
            <person name="Morris P.F."/>
            <person name="Phuntumart V."/>
            <person name="Putnam N.H."/>
            <person name="Rash S."/>
            <person name="Rose J.K."/>
            <person name="Sakihama Y."/>
            <person name="Salamov A.A."/>
            <person name="Savidor A."/>
            <person name="Scheuring C.F."/>
            <person name="Smith B.M."/>
            <person name="Sobral B.W."/>
            <person name="Terry A."/>
            <person name="Torto-Alalibo T.A."/>
            <person name="Win J."/>
            <person name="Xu Z."/>
            <person name="Zhang H."/>
            <person name="Grigoriev I.V."/>
            <person name="Rokhsar D.S."/>
            <person name="Boore J.L."/>
        </authorList>
    </citation>
    <scope>NUCLEOTIDE SEQUENCE [LARGE SCALE GENOMIC DNA]</scope>
    <source>
        <strain evidence="4 5">P6497</strain>
    </source>
</reference>
<sequence>MMSTLFGGKELSKSINPDEAMAYGAAYAGEFHIEKDPSGNYKLFIDNNSGTYAPPPPQGGAAAAQGAARDQLLRNFGRGPGPQQEVAVKSVT</sequence>
<evidence type="ECO:0000256" key="2">
    <source>
        <dbReference type="ARBA" id="ARBA00022840"/>
    </source>
</evidence>
<keyword evidence="5" id="KW-1185">Reference proteome</keyword>